<dbReference type="SUPFAM" id="SSF55331">
    <property type="entry name" value="Tautomerase/MIF"/>
    <property type="match status" value="1"/>
</dbReference>
<evidence type="ECO:0000313" key="2">
    <source>
        <dbReference type="EMBL" id="CAI9094742.1"/>
    </source>
</evidence>
<dbReference type="InterPro" id="IPR014347">
    <property type="entry name" value="Tautomerase/MIF_sf"/>
</dbReference>
<name>A0AAV1CJV9_OLDCO</name>
<proteinExistence type="inferred from homology"/>
<comment type="similarity">
    <text evidence="1">Belongs to the MIF family.</text>
</comment>
<organism evidence="2 3">
    <name type="scientific">Oldenlandia corymbosa var. corymbosa</name>
    <dbReference type="NCBI Taxonomy" id="529605"/>
    <lineage>
        <taxon>Eukaryota</taxon>
        <taxon>Viridiplantae</taxon>
        <taxon>Streptophyta</taxon>
        <taxon>Embryophyta</taxon>
        <taxon>Tracheophyta</taxon>
        <taxon>Spermatophyta</taxon>
        <taxon>Magnoliopsida</taxon>
        <taxon>eudicotyledons</taxon>
        <taxon>Gunneridae</taxon>
        <taxon>Pentapetalae</taxon>
        <taxon>asterids</taxon>
        <taxon>lamiids</taxon>
        <taxon>Gentianales</taxon>
        <taxon>Rubiaceae</taxon>
        <taxon>Rubioideae</taxon>
        <taxon>Spermacoceae</taxon>
        <taxon>Hedyotis-Oldenlandia complex</taxon>
        <taxon>Oldenlandia</taxon>
    </lineage>
</organism>
<dbReference type="PANTHER" id="PTHR11954:SF42">
    <property type="entry name" value="TAUTOMERASE_MIF SUPERFAMILY PROTEIN"/>
    <property type="match status" value="1"/>
</dbReference>
<dbReference type="InterPro" id="IPR001398">
    <property type="entry name" value="Macrophage_inhib_fac"/>
</dbReference>
<evidence type="ECO:0000256" key="1">
    <source>
        <dbReference type="ARBA" id="ARBA00005851"/>
    </source>
</evidence>
<dbReference type="GO" id="GO:0050178">
    <property type="term" value="F:phenylpyruvate tautomerase activity"/>
    <property type="evidence" value="ECO:0007669"/>
    <property type="project" value="TreeGrafter"/>
</dbReference>
<keyword evidence="3" id="KW-1185">Reference proteome</keyword>
<dbReference type="Gene3D" id="3.30.429.10">
    <property type="entry name" value="Macrophage Migration Inhibitory Factor"/>
    <property type="match status" value="1"/>
</dbReference>
<dbReference type="PANTHER" id="PTHR11954">
    <property type="entry name" value="D-DOPACHROME DECARBOXYLASE"/>
    <property type="match status" value="1"/>
</dbReference>
<accession>A0AAV1CJV9</accession>
<sequence>MPCFNVSTNVGLEGIDTSSILSEATTIIAKITGKSEDHIMVVLKGSVPMSCGKTEHPTAYAELVSVGGLNPENNKKLSASLAELLETKLDVPRSRFFLKIYDSPGHCFGYNGDTLHFLDGSA</sequence>
<dbReference type="Proteomes" id="UP001161247">
    <property type="component" value="Chromosome 2"/>
</dbReference>
<dbReference type="EMBL" id="OX459119">
    <property type="protein sequence ID" value="CAI9094742.1"/>
    <property type="molecule type" value="Genomic_DNA"/>
</dbReference>
<reference evidence="2" key="1">
    <citation type="submission" date="2023-03" db="EMBL/GenBank/DDBJ databases">
        <authorList>
            <person name="Julca I."/>
        </authorList>
    </citation>
    <scope>NUCLEOTIDE SEQUENCE</scope>
</reference>
<dbReference type="Pfam" id="PF01187">
    <property type="entry name" value="MIF"/>
    <property type="match status" value="1"/>
</dbReference>
<evidence type="ECO:0000313" key="3">
    <source>
        <dbReference type="Proteomes" id="UP001161247"/>
    </source>
</evidence>
<dbReference type="AlphaFoldDB" id="A0AAV1CJV9"/>
<gene>
    <name evidence="2" type="ORF">OLC1_LOCUS5845</name>
</gene>
<dbReference type="GO" id="GO:0005615">
    <property type="term" value="C:extracellular space"/>
    <property type="evidence" value="ECO:0007669"/>
    <property type="project" value="TreeGrafter"/>
</dbReference>
<protein>
    <submittedName>
        <fullName evidence="2">OLC1v1030529C1</fullName>
    </submittedName>
</protein>